<dbReference type="GO" id="GO:0016755">
    <property type="term" value="F:aminoacyltransferase activity"/>
    <property type="evidence" value="ECO:0007669"/>
    <property type="project" value="InterPro"/>
</dbReference>
<evidence type="ECO:0000313" key="9">
    <source>
        <dbReference type="Proteomes" id="UP000824134"/>
    </source>
</evidence>
<evidence type="ECO:0000256" key="3">
    <source>
        <dbReference type="ARBA" id="ARBA00022960"/>
    </source>
</evidence>
<dbReference type="PANTHER" id="PTHR36174:SF1">
    <property type="entry name" value="LIPID II:GLYCINE GLYCYLTRANSFERASE"/>
    <property type="match status" value="1"/>
</dbReference>
<keyword evidence="2" id="KW-0808">Transferase</keyword>
<dbReference type="InterPro" id="IPR000182">
    <property type="entry name" value="GNAT_dom"/>
</dbReference>
<evidence type="ECO:0000256" key="4">
    <source>
        <dbReference type="ARBA" id="ARBA00022984"/>
    </source>
</evidence>
<dbReference type="Gene3D" id="3.40.630.30">
    <property type="match status" value="1"/>
</dbReference>
<proteinExistence type="inferred from homology"/>
<dbReference type="GO" id="GO:0009252">
    <property type="term" value="P:peptidoglycan biosynthetic process"/>
    <property type="evidence" value="ECO:0007669"/>
    <property type="project" value="UniProtKB-KW"/>
</dbReference>
<accession>A0A9D1ZQ06</accession>
<dbReference type="PROSITE" id="PS51186">
    <property type="entry name" value="GNAT"/>
    <property type="match status" value="1"/>
</dbReference>
<dbReference type="GO" id="GO:0008360">
    <property type="term" value="P:regulation of cell shape"/>
    <property type="evidence" value="ECO:0007669"/>
    <property type="project" value="UniProtKB-KW"/>
</dbReference>
<evidence type="ECO:0000313" key="8">
    <source>
        <dbReference type="EMBL" id="HIY94327.1"/>
    </source>
</evidence>
<dbReference type="SUPFAM" id="SSF55729">
    <property type="entry name" value="Acyl-CoA N-acyltransferases (Nat)"/>
    <property type="match status" value="1"/>
</dbReference>
<reference evidence="8" key="2">
    <citation type="submission" date="2021-04" db="EMBL/GenBank/DDBJ databases">
        <authorList>
            <person name="Gilroy R."/>
        </authorList>
    </citation>
    <scope>NUCLEOTIDE SEQUENCE</scope>
    <source>
        <strain evidence="8">ChiHjej12B11-9195</strain>
    </source>
</reference>
<dbReference type="GO" id="GO:0071555">
    <property type="term" value="P:cell wall organization"/>
    <property type="evidence" value="ECO:0007669"/>
    <property type="project" value="UniProtKB-KW"/>
</dbReference>
<evidence type="ECO:0000256" key="1">
    <source>
        <dbReference type="ARBA" id="ARBA00009943"/>
    </source>
</evidence>
<dbReference type="InterPro" id="IPR050644">
    <property type="entry name" value="PG_Glycine_Bridge_Synth"/>
</dbReference>
<feature type="domain" description="N-acetyltransferase" evidence="7">
    <location>
        <begin position="145"/>
        <end position="292"/>
    </location>
</feature>
<evidence type="ECO:0000256" key="2">
    <source>
        <dbReference type="ARBA" id="ARBA00022679"/>
    </source>
</evidence>
<dbReference type="AlphaFoldDB" id="A0A9D1ZQ06"/>
<dbReference type="PANTHER" id="PTHR36174">
    <property type="entry name" value="LIPID II:GLYCINE GLYCYLTRANSFERASE"/>
    <property type="match status" value="1"/>
</dbReference>
<dbReference type="Pfam" id="PF13480">
    <property type="entry name" value="Acetyltransf_6"/>
    <property type="match status" value="1"/>
</dbReference>
<sequence>MSTILQSDIWAQLQEANGHRVFRGEGEGWRYMATLEGGSTGRYLYAPYGPEADNAAAFDAAIADMKRVAADNKCWFIRVEPINDAIWGSQSGEAFLAARGFTLSPRQVQPSHTQMIDLTQSEDQILKDMKSTNRNLHRNIHKKGVTFEKSQNPADIKILLKYLDETAGRAGFNRQQDDYLTRVAQVLMPADAAALFIAKVDGEPIGASLTYDSDDTRVYAHAATSFAHRKLQVGNPLLSTIILDAKEKGLTHMDLFGIAPNDDPNHEWAGFTKFKKSFGGTSVAYPGTWDLPVSTAGYKAYQGIRAGRETLAQGIRAGREALAQGIRAGCEALAQGKKFATGTLLPKAKDAAGKVRARIGK</sequence>
<keyword evidence="6" id="KW-0961">Cell wall biogenesis/degradation</keyword>
<dbReference type="InterPro" id="IPR016181">
    <property type="entry name" value="Acyl_CoA_acyltransferase"/>
</dbReference>
<evidence type="ECO:0000259" key="7">
    <source>
        <dbReference type="PROSITE" id="PS51186"/>
    </source>
</evidence>
<gene>
    <name evidence="8" type="ORF">H9821_01490</name>
</gene>
<keyword evidence="4" id="KW-0573">Peptidoglycan synthesis</keyword>
<organism evidence="8 9">
    <name type="scientific">Candidatus Rothia avicola</name>
    <dbReference type="NCBI Taxonomy" id="2840478"/>
    <lineage>
        <taxon>Bacteria</taxon>
        <taxon>Bacillati</taxon>
        <taxon>Actinomycetota</taxon>
        <taxon>Actinomycetes</taxon>
        <taxon>Micrococcales</taxon>
        <taxon>Micrococcaceae</taxon>
        <taxon>Rothia</taxon>
    </lineage>
</organism>
<name>A0A9D1ZQ06_9MICC</name>
<dbReference type="InterPro" id="IPR003447">
    <property type="entry name" value="FEMABX"/>
</dbReference>
<dbReference type="GO" id="GO:0016747">
    <property type="term" value="F:acyltransferase activity, transferring groups other than amino-acyl groups"/>
    <property type="evidence" value="ECO:0007669"/>
    <property type="project" value="InterPro"/>
</dbReference>
<comment type="caution">
    <text evidence="8">The sequence shown here is derived from an EMBL/GenBank/DDBJ whole genome shotgun (WGS) entry which is preliminary data.</text>
</comment>
<evidence type="ECO:0000256" key="6">
    <source>
        <dbReference type="ARBA" id="ARBA00023316"/>
    </source>
</evidence>
<comment type="similarity">
    <text evidence="1">Belongs to the FemABX family.</text>
</comment>
<protein>
    <submittedName>
        <fullName evidence="8">Peptidoglycan bridge formation glycyltransferase FemA/FemB family protein</fullName>
    </submittedName>
</protein>
<dbReference type="InterPro" id="IPR038740">
    <property type="entry name" value="BioF2-like_GNAT_dom"/>
</dbReference>
<reference evidence="8" key="1">
    <citation type="journal article" date="2021" name="PeerJ">
        <title>Extensive microbial diversity within the chicken gut microbiome revealed by metagenomics and culture.</title>
        <authorList>
            <person name="Gilroy R."/>
            <person name="Ravi A."/>
            <person name="Getino M."/>
            <person name="Pursley I."/>
            <person name="Horton D.L."/>
            <person name="Alikhan N.F."/>
            <person name="Baker D."/>
            <person name="Gharbi K."/>
            <person name="Hall N."/>
            <person name="Watson M."/>
            <person name="Adriaenssens E.M."/>
            <person name="Foster-Nyarko E."/>
            <person name="Jarju S."/>
            <person name="Secka A."/>
            <person name="Antonio M."/>
            <person name="Oren A."/>
            <person name="Chaudhuri R.R."/>
            <person name="La Ragione R."/>
            <person name="Hildebrand F."/>
            <person name="Pallen M.J."/>
        </authorList>
    </citation>
    <scope>NUCLEOTIDE SEQUENCE</scope>
    <source>
        <strain evidence="8">ChiHjej12B11-9195</strain>
    </source>
</reference>
<evidence type="ECO:0000256" key="5">
    <source>
        <dbReference type="ARBA" id="ARBA00023315"/>
    </source>
</evidence>
<dbReference type="Proteomes" id="UP000824134">
    <property type="component" value="Unassembled WGS sequence"/>
</dbReference>
<keyword evidence="3" id="KW-0133">Cell shape</keyword>
<dbReference type="PROSITE" id="PS51191">
    <property type="entry name" value="FEMABX"/>
    <property type="match status" value="1"/>
</dbReference>
<dbReference type="EMBL" id="DXCN01000013">
    <property type="protein sequence ID" value="HIY94327.1"/>
    <property type="molecule type" value="Genomic_DNA"/>
</dbReference>
<keyword evidence="5" id="KW-0012">Acyltransferase</keyword>